<evidence type="ECO:0000313" key="1">
    <source>
        <dbReference type="EMBL" id="GAG35760.1"/>
    </source>
</evidence>
<feature type="non-terminal residue" evidence="1">
    <location>
        <position position="235"/>
    </location>
</feature>
<proteinExistence type="predicted"/>
<organism evidence="1">
    <name type="scientific">marine sediment metagenome</name>
    <dbReference type="NCBI Taxonomy" id="412755"/>
    <lineage>
        <taxon>unclassified sequences</taxon>
        <taxon>metagenomes</taxon>
        <taxon>ecological metagenomes</taxon>
    </lineage>
</organism>
<dbReference type="AlphaFoldDB" id="X0WYG2"/>
<accession>X0WYG2</accession>
<comment type="caution">
    <text evidence="1">The sequence shown here is derived from an EMBL/GenBank/DDBJ whole genome shotgun (WGS) entry which is preliminary data.</text>
</comment>
<name>X0WYG2_9ZZZZ</name>
<sequence>MPDQESVQLNQMLQATKTGEELTGESGSRVGWLLNWLGDNSGLVAPWWSQHRDMELRAFWKDCDYLAGAIYAMVARLTTLPFRVLPYDPTIELHVEQAEEFTKRLLSSTEWYRGWNVGIARFLIDHLTQDNGSFLEVIGYGNPEGPIVGMPLGVVHRDAAKCQRTSDPRYPVIYRMDKGESYKLHHTRVIESSSLPSPDSSMNYVGFCAVSRCLNIARNLLDIMIFEQEKLGSRP</sequence>
<reference evidence="1" key="1">
    <citation type="journal article" date="2014" name="Front. Microbiol.">
        <title>High frequency of phylogenetically diverse reductive dehalogenase-homologous genes in deep subseafloor sedimentary metagenomes.</title>
        <authorList>
            <person name="Kawai M."/>
            <person name="Futagami T."/>
            <person name="Toyoda A."/>
            <person name="Takaki Y."/>
            <person name="Nishi S."/>
            <person name="Hori S."/>
            <person name="Arai W."/>
            <person name="Tsubouchi T."/>
            <person name="Morono Y."/>
            <person name="Uchiyama I."/>
            <person name="Ito T."/>
            <person name="Fujiyama A."/>
            <person name="Inagaki F."/>
            <person name="Takami H."/>
        </authorList>
    </citation>
    <scope>NUCLEOTIDE SEQUENCE</scope>
    <source>
        <strain evidence="1">Expedition CK06-06</strain>
    </source>
</reference>
<gene>
    <name evidence="1" type="ORF">S01H1_72509</name>
</gene>
<protein>
    <submittedName>
        <fullName evidence="1">Uncharacterized protein</fullName>
    </submittedName>
</protein>
<dbReference type="EMBL" id="BARS01048368">
    <property type="protein sequence ID" value="GAG35760.1"/>
    <property type="molecule type" value="Genomic_DNA"/>
</dbReference>